<dbReference type="InterPro" id="IPR025110">
    <property type="entry name" value="AMP-bd_C"/>
</dbReference>
<dbReference type="InterPro" id="IPR045851">
    <property type="entry name" value="AMP-bd_C_sf"/>
</dbReference>
<dbReference type="FunFam" id="3.30.300.30:FF:000008">
    <property type="entry name" value="2,3-dihydroxybenzoate-AMP ligase"/>
    <property type="match status" value="1"/>
</dbReference>
<dbReference type="PROSITE" id="PS00455">
    <property type="entry name" value="AMP_BINDING"/>
    <property type="match status" value="1"/>
</dbReference>
<evidence type="ECO:0000256" key="2">
    <source>
        <dbReference type="ARBA" id="ARBA00022598"/>
    </source>
</evidence>
<dbReference type="Gene3D" id="3.30.300.30">
    <property type="match status" value="1"/>
</dbReference>
<dbReference type="RefSeq" id="WP_092083771.1">
    <property type="nucleotide sequence ID" value="NZ_FMZW01000016.1"/>
</dbReference>
<evidence type="ECO:0000259" key="6">
    <source>
        <dbReference type="Pfam" id="PF00501"/>
    </source>
</evidence>
<evidence type="ECO:0000256" key="3">
    <source>
        <dbReference type="ARBA" id="ARBA00051915"/>
    </source>
</evidence>
<evidence type="ECO:0000259" key="7">
    <source>
        <dbReference type="Pfam" id="PF13193"/>
    </source>
</evidence>
<dbReference type="InterPro" id="IPR000873">
    <property type="entry name" value="AMP-dep_synth/lig_dom"/>
</dbReference>
<dbReference type="AlphaFoldDB" id="A0A1G6YBB4"/>
<dbReference type="Gene3D" id="3.40.50.12780">
    <property type="entry name" value="N-terminal domain of ligase-like"/>
    <property type="match status" value="1"/>
</dbReference>
<dbReference type="CDD" id="cd17631">
    <property type="entry name" value="FACL_FadD13-like"/>
    <property type="match status" value="1"/>
</dbReference>
<dbReference type="NCBIfam" id="NF004837">
    <property type="entry name" value="PRK06187.1"/>
    <property type="match status" value="1"/>
</dbReference>
<dbReference type="SUPFAM" id="SSF56801">
    <property type="entry name" value="Acetyl-CoA synthetase-like"/>
    <property type="match status" value="1"/>
</dbReference>
<dbReference type="InterPro" id="IPR050237">
    <property type="entry name" value="ATP-dep_AMP-bd_enzyme"/>
</dbReference>
<dbReference type="Pfam" id="PF13193">
    <property type="entry name" value="AMP-binding_C"/>
    <property type="match status" value="1"/>
</dbReference>
<evidence type="ECO:0000313" key="8">
    <source>
        <dbReference type="EMBL" id="SDD87689.1"/>
    </source>
</evidence>
<dbReference type="GO" id="GO:0016878">
    <property type="term" value="F:acid-thiol ligase activity"/>
    <property type="evidence" value="ECO:0007669"/>
    <property type="project" value="UniProtKB-ARBA"/>
</dbReference>
<comment type="catalytic activity">
    <reaction evidence="3">
        <text>3-(methylsulfanyl)propanoate + ATP + CoA = 3-(methylsulfanyl)propanoyl-CoA + AMP + diphosphate</text>
        <dbReference type="Rhea" id="RHEA:43052"/>
        <dbReference type="ChEBI" id="CHEBI:30616"/>
        <dbReference type="ChEBI" id="CHEBI:33019"/>
        <dbReference type="ChEBI" id="CHEBI:49016"/>
        <dbReference type="ChEBI" id="CHEBI:57287"/>
        <dbReference type="ChEBI" id="CHEBI:82815"/>
        <dbReference type="ChEBI" id="CHEBI:456215"/>
        <dbReference type="EC" id="6.2.1.44"/>
    </reaction>
    <physiologicalReaction direction="left-to-right" evidence="3">
        <dbReference type="Rhea" id="RHEA:43053"/>
    </physiologicalReaction>
</comment>
<dbReference type="EC" id="6.2.1.44" evidence="4"/>
<dbReference type="PANTHER" id="PTHR43767:SF1">
    <property type="entry name" value="NONRIBOSOMAL PEPTIDE SYNTHASE PES1 (EUROFUNG)-RELATED"/>
    <property type="match status" value="1"/>
</dbReference>
<proteinExistence type="inferred from homology"/>
<evidence type="ECO:0000256" key="4">
    <source>
        <dbReference type="ARBA" id="ARBA00066616"/>
    </source>
</evidence>
<dbReference type="InterPro" id="IPR042099">
    <property type="entry name" value="ANL_N_sf"/>
</dbReference>
<protein>
    <recommendedName>
        <fullName evidence="5">3-methylmercaptopropionyl-CoA ligase</fullName>
        <ecNumber evidence="4">6.2.1.44</ecNumber>
    </recommendedName>
</protein>
<sequence>MKLTQALIAAVQLRKDAPGTIHAGRSRSWKEIGHRVACAAGGLRRLGVDAGDRVAILAHNSDLYIEALYAIAWAGAVAVPLNTRWAVAENAYAINDSTPKLLLVDKAFAEIASALRGTKSLAAMVYLDEGQVPDGMQSYDELIAHAPIEDASGAYNDLAGIFYTGGTTGFPKGVMLSHANIIYESLVWIYALRFREDTRYLHSAGMFHLAGTSPMIALTLVGGTHVTIPKFEPELAMRTIAEHRVDYCLFVPTMLNMMLNHPSFGTYDLSSVKDCEYGASPMPDALLVKLMRVLPSWRFHQGYGMTESAALATILPWEYHALEGPLAGKRKSAGRAAPGVEIRIIDPAGNEVPRGTVGEIAIRGAGVMLGYWRKPEESARVLRNGWLHTGDGAWMDEDGFVYIVDRLKDMIVSGGENVYSGEVENAIFQHEHVKECAVIAVPDPQWGEAVHAIVVPKDGRSLDSEMVIAHCRTLIAGYKCPRSVDIRLEPLPLTGSGKIMKSALREEKWQGYTRSVN</sequence>
<comment type="similarity">
    <text evidence="1">Belongs to the ATP-dependent AMP-binding enzyme family.</text>
</comment>
<dbReference type="Pfam" id="PF00501">
    <property type="entry name" value="AMP-binding"/>
    <property type="match status" value="1"/>
</dbReference>
<dbReference type="Proteomes" id="UP000199245">
    <property type="component" value="Unassembled WGS sequence"/>
</dbReference>
<organism evidence="8 9">
    <name type="scientific">Bradyrhizobium brasilense</name>
    <dbReference type="NCBI Taxonomy" id="1419277"/>
    <lineage>
        <taxon>Bacteria</taxon>
        <taxon>Pseudomonadati</taxon>
        <taxon>Pseudomonadota</taxon>
        <taxon>Alphaproteobacteria</taxon>
        <taxon>Hyphomicrobiales</taxon>
        <taxon>Nitrobacteraceae</taxon>
        <taxon>Bradyrhizobium</taxon>
    </lineage>
</organism>
<gene>
    <name evidence="8" type="ORF">SAMN05216337_1016132</name>
</gene>
<evidence type="ECO:0000256" key="5">
    <source>
        <dbReference type="ARBA" id="ARBA00067668"/>
    </source>
</evidence>
<name>A0A1G6YBB4_9BRAD</name>
<evidence type="ECO:0000313" key="9">
    <source>
        <dbReference type="Proteomes" id="UP000199245"/>
    </source>
</evidence>
<reference evidence="8 9" key="1">
    <citation type="submission" date="2016-10" db="EMBL/GenBank/DDBJ databases">
        <authorList>
            <person name="de Groot N.N."/>
        </authorList>
    </citation>
    <scope>NUCLEOTIDE SEQUENCE [LARGE SCALE GENOMIC DNA]</scope>
    <source>
        <strain evidence="8 9">R5</strain>
    </source>
</reference>
<dbReference type="InterPro" id="IPR020845">
    <property type="entry name" value="AMP-binding_CS"/>
</dbReference>
<feature type="domain" description="AMP-binding enzyme C-terminal" evidence="7">
    <location>
        <begin position="422"/>
        <end position="498"/>
    </location>
</feature>
<feature type="domain" description="AMP-dependent synthetase/ligase" evidence="6">
    <location>
        <begin position="13"/>
        <end position="372"/>
    </location>
</feature>
<keyword evidence="2" id="KW-0436">Ligase</keyword>
<dbReference type="PANTHER" id="PTHR43767">
    <property type="entry name" value="LONG-CHAIN-FATTY-ACID--COA LIGASE"/>
    <property type="match status" value="1"/>
</dbReference>
<evidence type="ECO:0000256" key="1">
    <source>
        <dbReference type="ARBA" id="ARBA00006432"/>
    </source>
</evidence>
<accession>A0A1G6YBB4</accession>
<dbReference type="EMBL" id="FMZW01000016">
    <property type="protein sequence ID" value="SDD87689.1"/>
    <property type="molecule type" value="Genomic_DNA"/>
</dbReference>